<evidence type="ECO:0000313" key="1">
    <source>
        <dbReference type="EMBL" id="EJX00418.1"/>
    </source>
</evidence>
<reference evidence="1" key="1">
    <citation type="journal article" date="2012" name="PLoS ONE">
        <title>Gene sets for utilization of primary and secondary nutrition supplies in the distal gut of endangered iberian lynx.</title>
        <authorList>
            <person name="Alcaide M."/>
            <person name="Messina E."/>
            <person name="Richter M."/>
            <person name="Bargiela R."/>
            <person name="Peplies J."/>
            <person name="Huws S.A."/>
            <person name="Newbold C.J."/>
            <person name="Golyshin P.N."/>
            <person name="Simon M.A."/>
            <person name="Lopez G."/>
            <person name="Yakimov M.M."/>
            <person name="Ferrer M."/>
        </authorList>
    </citation>
    <scope>NUCLEOTIDE SEQUENCE</scope>
</reference>
<gene>
    <name evidence="1" type="ORF">EVA_11476</name>
</gene>
<dbReference type="EMBL" id="AMCI01003386">
    <property type="protein sequence ID" value="EJX00418.1"/>
    <property type="molecule type" value="Genomic_DNA"/>
</dbReference>
<name>J9GF43_9ZZZZ</name>
<sequence>MQQNVVIPNITFINIVNLTPSLTRSSLPAPIFCPQKAARALDSVNTACVIIVSILPAAP</sequence>
<comment type="caution">
    <text evidence="1">The sequence shown here is derived from an EMBL/GenBank/DDBJ whole genome shotgun (WGS) entry which is preliminary data.</text>
</comment>
<dbReference type="AlphaFoldDB" id="J9GF43"/>
<proteinExistence type="predicted"/>
<organism evidence="1">
    <name type="scientific">gut metagenome</name>
    <dbReference type="NCBI Taxonomy" id="749906"/>
    <lineage>
        <taxon>unclassified sequences</taxon>
        <taxon>metagenomes</taxon>
        <taxon>organismal metagenomes</taxon>
    </lineage>
</organism>
<accession>J9GF43</accession>
<protein>
    <submittedName>
        <fullName evidence="1">Uncharacterized protein</fullName>
    </submittedName>
</protein>